<reference evidence="2 3" key="1">
    <citation type="submission" date="2011-03" db="EMBL/GenBank/DDBJ databases">
        <title>Deep-sequencing identification of multiple resistance mechanism for the high antibiotic-resistance strain Streptococcus suis R61.</title>
        <authorList>
            <person name="Hu P."/>
            <person name="Yang M."/>
            <person name="Jin M."/>
            <person name="Xiao J."/>
        </authorList>
    </citation>
    <scope>NUCLEOTIDE SEQUENCE [LARGE SCALE GENOMIC DNA]</scope>
    <source>
        <strain evidence="2 3">R61</strain>
    </source>
</reference>
<dbReference type="EMBL" id="AEYY01000001">
    <property type="protein sequence ID" value="EHC03871.1"/>
    <property type="molecule type" value="Genomic_DNA"/>
</dbReference>
<protein>
    <submittedName>
        <fullName evidence="2">Glycosyl transferase</fullName>
    </submittedName>
</protein>
<dbReference type="Proteomes" id="UP000004014">
    <property type="component" value="Unassembled WGS sequence"/>
</dbReference>
<evidence type="ECO:0000259" key="1">
    <source>
        <dbReference type="Pfam" id="PF08759"/>
    </source>
</evidence>
<proteinExistence type="predicted"/>
<evidence type="ECO:0000313" key="2">
    <source>
        <dbReference type="EMBL" id="EHC03871.1"/>
    </source>
</evidence>
<keyword evidence="2" id="KW-0808">Transferase</keyword>
<dbReference type="Pfam" id="PF08759">
    <property type="entry name" value="GT-D"/>
    <property type="match status" value="1"/>
</dbReference>
<sequence>MDIIAGHSIPYQDYDPQLASELKEILGLESNQHFMVCLSDVFENRERYTDACNHFWEGHLQHYQDYYRQICKAPWYGSTFISRPYMDLADKSLSATYFQNLKQIWKGLDENE</sequence>
<accession>A0AA87K4V8</accession>
<feature type="domain" description="Glycosyltransferase GT-D fold" evidence="1">
    <location>
        <begin position="1"/>
        <end position="107"/>
    </location>
</feature>
<comment type="caution">
    <text evidence="2">The sequence shown here is derived from an EMBL/GenBank/DDBJ whole genome shotgun (WGS) entry which is preliminary data.</text>
</comment>
<evidence type="ECO:0000313" key="3">
    <source>
        <dbReference type="Proteomes" id="UP000004014"/>
    </source>
</evidence>
<dbReference type="InterPro" id="IPR014869">
    <property type="entry name" value="GT-D"/>
</dbReference>
<organism evidence="2 3">
    <name type="scientific">Streptococcus suis R61</name>
    <dbReference type="NCBI Taxonomy" id="996306"/>
    <lineage>
        <taxon>Bacteria</taxon>
        <taxon>Bacillati</taxon>
        <taxon>Bacillota</taxon>
        <taxon>Bacilli</taxon>
        <taxon>Lactobacillales</taxon>
        <taxon>Streptococcaceae</taxon>
        <taxon>Streptococcus</taxon>
    </lineage>
</organism>
<dbReference type="GO" id="GO:0016740">
    <property type="term" value="F:transferase activity"/>
    <property type="evidence" value="ECO:0007669"/>
    <property type="project" value="UniProtKB-KW"/>
</dbReference>
<name>A0AA87K4V8_STRSU</name>
<gene>
    <name evidence="2" type="ORF">SSUR61_0012</name>
</gene>
<dbReference type="AlphaFoldDB" id="A0AA87K4V8"/>